<gene>
    <name evidence="2" type="ORF">PY32053_03280</name>
</gene>
<proteinExistence type="predicted"/>
<evidence type="ECO:0000313" key="2">
    <source>
        <dbReference type="EMBL" id="AYF02854.1"/>
    </source>
</evidence>
<organism evidence="2 3">
    <name type="scientific">Paracoccus yeei</name>
    <dbReference type="NCBI Taxonomy" id="147645"/>
    <lineage>
        <taxon>Bacteria</taxon>
        <taxon>Pseudomonadati</taxon>
        <taxon>Pseudomonadota</taxon>
        <taxon>Alphaproteobacteria</taxon>
        <taxon>Rhodobacterales</taxon>
        <taxon>Paracoccaceae</taxon>
        <taxon>Paracoccus</taxon>
    </lineage>
</organism>
<dbReference type="InterPro" id="IPR002035">
    <property type="entry name" value="VWF_A"/>
</dbReference>
<dbReference type="Proteomes" id="UP000272010">
    <property type="component" value="Chromosome"/>
</dbReference>
<reference evidence="3" key="1">
    <citation type="submission" date="2018-07" db="EMBL/GenBank/DDBJ databases">
        <title>Genome Structure of the Opportunistic Pathogen Paracoccus yeei (Alphaproteobacteria) and Identification of Putative Virulence Factors.</title>
        <authorList>
            <person name="Lasek R."/>
            <person name="Szuplewska M."/>
            <person name="Mitura M."/>
            <person name="Decewicz P."/>
            <person name="Chmielowska C."/>
            <person name="Pawlot A."/>
            <person name="Sentkowska D."/>
            <person name="Czarnecki J."/>
            <person name="Bartosik D."/>
        </authorList>
    </citation>
    <scope>NUCLEOTIDE SEQUENCE [LARGE SCALE GENOMIC DNA]</scope>
    <source>
        <strain evidence="3">CCUG 32053</strain>
    </source>
</reference>
<accession>A0A386UQ29</accession>
<dbReference type="SUPFAM" id="SSF53300">
    <property type="entry name" value="vWA-like"/>
    <property type="match status" value="1"/>
</dbReference>
<dbReference type="Pfam" id="PF00092">
    <property type="entry name" value="VWA"/>
    <property type="match status" value="1"/>
</dbReference>
<evidence type="ECO:0000313" key="3">
    <source>
        <dbReference type="Proteomes" id="UP000272010"/>
    </source>
</evidence>
<protein>
    <recommendedName>
        <fullName evidence="1">VWFA domain-containing protein</fullName>
    </recommendedName>
</protein>
<dbReference type="Gene3D" id="3.40.50.410">
    <property type="entry name" value="von Willebrand factor, type A domain"/>
    <property type="match status" value="1"/>
</dbReference>
<feature type="domain" description="VWFA" evidence="1">
    <location>
        <begin position="227"/>
        <end position="436"/>
    </location>
</feature>
<dbReference type="CDD" id="cd00198">
    <property type="entry name" value="vWFA"/>
    <property type="match status" value="1"/>
</dbReference>
<sequence length="660" mass="73032">MANRSPAKTIMRMVAMFWVLLLAQLAFLQPACAREPMKVPDTPMDRRILSRPAALLMAEPGGARPLSKPPVFSAFYVFGEKQVDGATWLEVAPNRDGTAPGWMEQDQTVAWLQTITMAFTNPADRVPVLFFQDKDRLQTFLQDEAMSTRAELIARAVHAGQPVADTGVIAAEPASFVSLTDQFYLLPILSHQQVRVNNRPRRMLEVASINLEAAEPPATPARPFRTGITFVVDNSTSMQPYIDRTRQAIRRILKELRGSDQAHDISFGLVGFRSNTDRVPGLDYDAREFFPLKPDFDEATFLAALDQMNASSVSSHAFDEDGLNGMLLAEKQDWSQFDGRYIVYISDAGMLVGEEQGSMAGTTPELLATRLQQDMGIATFALFLKTRAGRAYHDDAVAQLNQLTRFGNSGRSLVFPIEGGDLAAFGVSVDSLTKSLLANVHAQADQAQAQAPQACDAQAEPIRCAAIDAGHAMSLAWLGREGQAQAPSSYQTWAMDFALDDPSRRAMTPRVLLTRRQLNDLYVTLQAMVEAFEQSTDDDPRKFFSVLQSVMARIMRDPSTLPSLDSSQAARTAAVTEFDDLGALVSDYLYGLPYDSELISMTPDVWVDIGDTGRYEFIQRLKSQLNMYELYYADASNWVTLNPQADAGEQVYPIPLEMMP</sequence>
<dbReference type="InterPro" id="IPR036465">
    <property type="entry name" value="vWFA_dom_sf"/>
</dbReference>
<evidence type="ECO:0000259" key="1">
    <source>
        <dbReference type="PROSITE" id="PS50234"/>
    </source>
</evidence>
<dbReference type="PROSITE" id="PS50234">
    <property type="entry name" value="VWFA"/>
    <property type="match status" value="1"/>
</dbReference>
<name>A0A386UQ29_9RHOB</name>
<dbReference type="EMBL" id="CP031078">
    <property type="protein sequence ID" value="AYF02854.1"/>
    <property type="molecule type" value="Genomic_DNA"/>
</dbReference>
<dbReference type="AlphaFoldDB" id="A0A386UQ29"/>